<dbReference type="AlphaFoldDB" id="A0A1G2MD21"/>
<dbReference type="EMBL" id="MHRJ01000040">
    <property type="protein sequence ID" value="OHA21768.1"/>
    <property type="molecule type" value="Genomic_DNA"/>
</dbReference>
<accession>A0A1G2MD21</accession>
<reference evidence="1 2" key="1">
    <citation type="journal article" date="2016" name="Nat. Commun.">
        <title>Thousands of microbial genomes shed light on interconnected biogeochemical processes in an aquifer system.</title>
        <authorList>
            <person name="Anantharaman K."/>
            <person name="Brown C.T."/>
            <person name="Hug L.A."/>
            <person name="Sharon I."/>
            <person name="Castelle C.J."/>
            <person name="Probst A.J."/>
            <person name="Thomas B.C."/>
            <person name="Singh A."/>
            <person name="Wilkins M.J."/>
            <person name="Karaoz U."/>
            <person name="Brodie E.L."/>
            <person name="Williams K.H."/>
            <person name="Hubbard S.S."/>
            <person name="Banfield J.F."/>
        </authorList>
    </citation>
    <scope>NUCLEOTIDE SEQUENCE [LARGE SCALE GENOMIC DNA]</scope>
</reference>
<name>A0A1G2MD21_9BACT</name>
<dbReference type="Proteomes" id="UP000176493">
    <property type="component" value="Unassembled WGS sequence"/>
</dbReference>
<gene>
    <name evidence="1" type="ORF">A2W52_02290</name>
</gene>
<protein>
    <recommendedName>
        <fullName evidence="3">Pilus assembly protein PilO</fullName>
    </recommendedName>
</protein>
<comment type="caution">
    <text evidence="1">The sequence shown here is derived from an EMBL/GenBank/DDBJ whole genome shotgun (WGS) entry which is preliminary data.</text>
</comment>
<dbReference type="Pfam" id="PF04350">
    <property type="entry name" value="PilO"/>
    <property type="match status" value="1"/>
</dbReference>
<organism evidence="1 2">
    <name type="scientific">Candidatus Taylorbacteria bacterium RIFCSPHIGHO2_02_49_25</name>
    <dbReference type="NCBI Taxonomy" id="1802305"/>
    <lineage>
        <taxon>Bacteria</taxon>
        <taxon>Candidatus Tayloriibacteriota</taxon>
    </lineage>
</organism>
<dbReference type="GO" id="GO:0043683">
    <property type="term" value="P:type IV pilus assembly"/>
    <property type="evidence" value="ECO:0007669"/>
    <property type="project" value="InterPro"/>
</dbReference>
<proteinExistence type="predicted"/>
<dbReference type="GO" id="GO:0043107">
    <property type="term" value="P:type IV pilus-dependent motility"/>
    <property type="evidence" value="ECO:0007669"/>
    <property type="project" value="InterPro"/>
</dbReference>
<sequence length="199" mass="22217">MSNIISIFLIVVSVGVFFGYVNPTYSAVTGNAELGDRSIKELTEERDRYMDALNKTKEIEQTRTGLLEQYARIPAKDRERLEKLLPDHIDSVRLIIDINNIAAQYGMALGGISLTQTDERAAETSSLALGPSTTRFKSVGLNFSVKGSYDTFRSFLRDLEQSLRLVDVDSISFGSREDAYEYTLSVATYRLNADASDTF</sequence>
<evidence type="ECO:0008006" key="3">
    <source>
        <dbReference type="Google" id="ProtNLM"/>
    </source>
</evidence>
<dbReference type="InterPro" id="IPR014717">
    <property type="entry name" value="Transl_elong_EF1B/ribsomal_bS6"/>
</dbReference>
<dbReference type="Gene3D" id="3.30.70.60">
    <property type="match status" value="1"/>
</dbReference>
<dbReference type="InterPro" id="IPR007445">
    <property type="entry name" value="PilO"/>
</dbReference>
<evidence type="ECO:0000313" key="2">
    <source>
        <dbReference type="Proteomes" id="UP000176493"/>
    </source>
</evidence>
<evidence type="ECO:0000313" key="1">
    <source>
        <dbReference type="EMBL" id="OHA21768.1"/>
    </source>
</evidence>